<evidence type="ECO:0000313" key="2">
    <source>
        <dbReference type="Proteomes" id="UP000001116"/>
    </source>
</evidence>
<proteinExistence type="predicted"/>
<reference evidence="2" key="1">
    <citation type="journal article" date="2008" name="PLoS ONE">
        <title>Survival in nuclear waste, extreme resistance, and potential applications gleaned from the genome sequence of Kineococcus radiotolerans SRS30216.</title>
        <authorList>
            <person name="Bagwell C.E."/>
            <person name="Bhat S."/>
            <person name="Hawkins G.M."/>
            <person name="Smith B.W."/>
            <person name="Biswas T."/>
            <person name="Hoover T.R."/>
            <person name="Saunders E."/>
            <person name="Han C.S."/>
            <person name="Tsodikov O.V."/>
            <person name="Shimkets L.J."/>
        </authorList>
    </citation>
    <scope>NUCLEOTIDE SEQUENCE [LARGE SCALE GENOMIC DNA]</scope>
    <source>
        <strain evidence="2">ATCC BAA-149 / DSM 14245 / SRS30216</strain>
    </source>
</reference>
<organism evidence="1 2">
    <name type="scientific">Kineococcus radiotolerans (strain ATCC BAA-149 / DSM 14245 / SRS30216)</name>
    <dbReference type="NCBI Taxonomy" id="266940"/>
    <lineage>
        <taxon>Bacteria</taxon>
        <taxon>Bacillati</taxon>
        <taxon>Actinomycetota</taxon>
        <taxon>Actinomycetes</taxon>
        <taxon>Kineosporiales</taxon>
        <taxon>Kineosporiaceae</taxon>
        <taxon>Kineococcus</taxon>
    </lineage>
</organism>
<evidence type="ECO:0000313" key="1">
    <source>
        <dbReference type="EMBL" id="ABS04151.1"/>
    </source>
</evidence>
<name>A6WBG2_KINRD</name>
<dbReference type="STRING" id="266940.Krad_2679"/>
<sequence length="158" mass="17589">MRSARSSRRHGAVVAASAASFDGKKDHDDVRGSHAEVMAAVPHLEVDLNDEERLMLSTGLAEWGGSAHPTEELARLMGFRDVADLHERSPRLLQRLTERQPLTGQDLQQLLAVTELAFVSDRWGSGLDWEMVSPLGDQQTITVLRSLQRKLSRTQHNT</sequence>
<dbReference type="KEGG" id="kra:Krad_2679"/>
<keyword evidence="2" id="KW-1185">Reference proteome</keyword>
<dbReference type="eggNOG" id="ENOG503454P">
    <property type="taxonomic scope" value="Bacteria"/>
</dbReference>
<dbReference type="HOGENOM" id="CLU_1667060_0_0_11"/>
<gene>
    <name evidence="1" type="ordered locus">Krad_2679</name>
</gene>
<accession>A6WBG2</accession>
<dbReference type="AlphaFoldDB" id="A6WBG2"/>
<protein>
    <submittedName>
        <fullName evidence="1">Uncharacterized protein</fullName>
    </submittedName>
</protein>
<dbReference type="Proteomes" id="UP000001116">
    <property type="component" value="Chromosome"/>
</dbReference>
<dbReference type="EMBL" id="CP000750">
    <property type="protein sequence ID" value="ABS04151.1"/>
    <property type="molecule type" value="Genomic_DNA"/>
</dbReference>